<feature type="domain" description="Helicase ATP-binding" evidence="13">
    <location>
        <begin position="27"/>
        <end position="196"/>
    </location>
</feature>
<dbReference type="Pfam" id="PF16124">
    <property type="entry name" value="RecQ_Zn_bind"/>
    <property type="match status" value="1"/>
</dbReference>
<evidence type="ECO:0000256" key="10">
    <source>
        <dbReference type="ARBA" id="ARBA00034808"/>
    </source>
</evidence>
<dbReference type="InterPro" id="IPR011545">
    <property type="entry name" value="DEAD/DEAH_box_helicase_dom"/>
</dbReference>
<sequence length="551" mass="59266">MPDLSPIDRAAHDLGWDALRPGQREAVELLVDGRDVLAVMPTGHGKSAIYQLAARIRGGLTIVVSPLIALQRDQVEQLEGLGAADAVLLNSAQRKAESDAAWAAIEAQEASFVFLAPEQLANGAVLERLAALEPALLVVDEAHCVSAWGHDFRPDYLRLGHARQALGAPTTVALTATAAPPVREEIVERLRMAGAAQVVRGFDRPNIELEVHREHDADARREAVVARAEAEEGAGLVYVAARAEAERIAEALRARGVAAEAYHAGLRRDERERVHDAFHSGSARVVAATSAFGMGIDKPDVRFVLHAAPPESLDAYYQELGRAGRDGEPALAALYARGEDFGLHRFRTGGRADRRMLREVAERVRRAKLPVPPERLRERLDVGASRLTAAVNLLEQAGAVATDEDGALVWREGTVAPAVDEAARLADARRRVDRSRVEMMRGYAETTGCRRRFLLGYFGEELAERCGACDTCRSGAAERTDAARDEAGADGRAADGEHGAFAVGAAVEHDSWGGGSVVGVEGDRITVLFDEEGYKMLAIAAIERTGVLRIA</sequence>
<dbReference type="NCBIfam" id="TIGR00614">
    <property type="entry name" value="recQ_fam"/>
    <property type="match status" value="1"/>
</dbReference>
<dbReference type="SMART" id="SM00487">
    <property type="entry name" value="DEXDc"/>
    <property type="match status" value="1"/>
</dbReference>
<gene>
    <name evidence="15" type="primary">recQ</name>
    <name evidence="15" type="ORF">GCM10010968_20520</name>
</gene>
<dbReference type="EC" id="5.6.2.4" evidence="10"/>
<dbReference type="InterPro" id="IPR032284">
    <property type="entry name" value="RecQ_Zn-bd"/>
</dbReference>
<proteinExistence type="inferred from homology"/>
<dbReference type="Pfam" id="PF00270">
    <property type="entry name" value="DEAD"/>
    <property type="match status" value="1"/>
</dbReference>
<keyword evidence="7" id="KW-0238">DNA-binding</keyword>
<evidence type="ECO:0000313" key="15">
    <source>
        <dbReference type="EMBL" id="GGN86735.1"/>
    </source>
</evidence>
<evidence type="ECO:0000256" key="4">
    <source>
        <dbReference type="ARBA" id="ARBA00022801"/>
    </source>
</evidence>
<keyword evidence="6" id="KW-0067">ATP-binding</keyword>
<keyword evidence="5 15" id="KW-0347">Helicase</keyword>
<dbReference type="PROSITE" id="PS51194">
    <property type="entry name" value="HELICASE_CTER"/>
    <property type="match status" value="1"/>
</dbReference>
<evidence type="ECO:0000256" key="1">
    <source>
        <dbReference type="ARBA" id="ARBA00005446"/>
    </source>
</evidence>
<dbReference type="GO" id="GO:0004386">
    <property type="term" value="F:helicase activity"/>
    <property type="evidence" value="ECO:0007669"/>
    <property type="project" value="UniProtKB-KW"/>
</dbReference>
<evidence type="ECO:0000256" key="11">
    <source>
        <dbReference type="ARBA" id="ARBA00044535"/>
    </source>
</evidence>
<dbReference type="InterPro" id="IPR004589">
    <property type="entry name" value="DNA_helicase_ATP-dep_RecQ"/>
</dbReference>
<dbReference type="InterPro" id="IPR014001">
    <property type="entry name" value="Helicase_ATP-bd"/>
</dbReference>
<keyword evidence="3" id="KW-0547">Nucleotide-binding</keyword>
<dbReference type="Gene3D" id="3.40.50.300">
    <property type="entry name" value="P-loop containing nucleotide triphosphate hydrolases"/>
    <property type="match status" value="2"/>
</dbReference>
<evidence type="ECO:0000256" key="6">
    <source>
        <dbReference type="ARBA" id="ARBA00022840"/>
    </source>
</evidence>
<organism evidence="15 16">
    <name type="scientific">Agrococcus terreus</name>
    <dbReference type="NCBI Taxonomy" id="574649"/>
    <lineage>
        <taxon>Bacteria</taxon>
        <taxon>Bacillati</taxon>
        <taxon>Actinomycetota</taxon>
        <taxon>Actinomycetes</taxon>
        <taxon>Micrococcales</taxon>
        <taxon>Microbacteriaceae</taxon>
        <taxon>Agrococcus</taxon>
    </lineage>
</organism>
<dbReference type="PROSITE" id="PS51192">
    <property type="entry name" value="HELICASE_ATP_BIND_1"/>
    <property type="match status" value="1"/>
</dbReference>
<dbReference type="Pfam" id="PF00271">
    <property type="entry name" value="Helicase_C"/>
    <property type="match status" value="1"/>
</dbReference>
<evidence type="ECO:0000256" key="3">
    <source>
        <dbReference type="ARBA" id="ARBA00022741"/>
    </source>
</evidence>
<dbReference type="InterPro" id="IPR036388">
    <property type="entry name" value="WH-like_DNA-bd_sf"/>
</dbReference>
<dbReference type="Proteomes" id="UP000626982">
    <property type="component" value="Unassembled WGS sequence"/>
</dbReference>
<evidence type="ECO:0000256" key="2">
    <source>
        <dbReference type="ARBA" id="ARBA00022723"/>
    </source>
</evidence>
<evidence type="ECO:0000256" key="5">
    <source>
        <dbReference type="ARBA" id="ARBA00022806"/>
    </source>
</evidence>
<dbReference type="InterPro" id="IPR001650">
    <property type="entry name" value="Helicase_C-like"/>
</dbReference>
<evidence type="ECO:0000259" key="14">
    <source>
        <dbReference type="PROSITE" id="PS51194"/>
    </source>
</evidence>
<dbReference type="PANTHER" id="PTHR13710:SF105">
    <property type="entry name" value="ATP-DEPENDENT DNA HELICASE Q1"/>
    <property type="match status" value="1"/>
</dbReference>
<dbReference type="Gene3D" id="1.10.10.10">
    <property type="entry name" value="Winged helix-like DNA-binding domain superfamily/Winged helix DNA-binding domain"/>
    <property type="match status" value="1"/>
</dbReference>
<dbReference type="CDD" id="cd17920">
    <property type="entry name" value="DEXHc_RecQ"/>
    <property type="match status" value="1"/>
</dbReference>
<keyword evidence="16" id="KW-1185">Reference proteome</keyword>
<protein>
    <recommendedName>
        <fullName evidence="11">ATP-dependent DNA helicase RecQ</fullName>
        <ecNumber evidence="10">5.6.2.4</ecNumber>
    </recommendedName>
    <alternativeName>
        <fullName evidence="12">DNA 3'-5' helicase RecQ</fullName>
    </alternativeName>
</protein>
<keyword evidence="2" id="KW-0479">Metal-binding</keyword>
<dbReference type="RefSeq" id="WP_188718222.1">
    <property type="nucleotide sequence ID" value="NZ_BAABBD010000003.1"/>
</dbReference>
<evidence type="ECO:0000259" key="13">
    <source>
        <dbReference type="PROSITE" id="PS51192"/>
    </source>
</evidence>
<comment type="caution">
    <text evidence="15">The sequence shown here is derived from an EMBL/GenBank/DDBJ whole genome shotgun (WGS) entry which is preliminary data.</text>
</comment>
<evidence type="ECO:0000256" key="9">
    <source>
        <dbReference type="ARBA" id="ARBA00034617"/>
    </source>
</evidence>
<keyword evidence="4" id="KW-0378">Hydrolase</keyword>
<dbReference type="SMART" id="SM00490">
    <property type="entry name" value="HELICc"/>
    <property type="match status" value="1"/>
</dbReference>
<dbReference type="InterPro" id="IPR002464">
    <property type="entry name" value="DNA/RNA_helicase_DEAH_CS"/>
</dbReference>
<evidence type="ECO:0000256" key="7">
    <source>
        <dbReference type="ARBA" id="ARBA00023125"/>
    </source>
</evidence>
<evidence type="ECO:0000256" key="12">
    <source>
        <dbReference type="ARBA" id="ARBA00044550"/>
    </source>
</evidence>
<keyword evidence="8" id="KW-0413">Isomerase</keyword>
<dbReference type="PANTHER" id="PTHR13710">
    <property type="entry name" value="DNA HELICASE RECQ FAMILY MEMBER"/>
    <property type="match status" value="1"/>
</dbReference>
<dbReference type="PROSITE" id="PS00690">
    <property type="entry name" value="DEAH_ATP_HELICASE"/>
    <property type="match status" value="1"/>
</dbReference>
<accession>A0ABQ2KMM5</accession>
<reference evidence="16" key="1">
    <citation type="journal article" date="2019" name="Int. J. Syst. Evol. Microbiol.">
        <title>The Global Catalogue of Microorganisms (GCM) 10K type strain sequencing project: providing services to taxonomists for standard genome sequencing and annotation.</title>
        <authorList>
            <consortium name="The Broad Institute Genomics Platform"/>
            <consortium name="The Broad Institute Genome Sequencing Center for Infectious Disease"/>
            <person name="Wu L."/>
            <person name="Ma J."/>
        </authorList>
    </citation>
    <scope>NUCLEOTIDE SEQUENCE [LARGE SCALE GENOMIC DNA]</scope>
    <source>
        <strain evidence="16">CGMCC 1.6960</strain>
    </source>
</reference>
<dbReference type="SUPFAM" id="SSF52540">
    <property type="entry name" value="P-loop containing nucleoside triphosphate hydrolases"/>
    <property type="match status" value="1"/>
</dbReference>
<comment type="similarity">
    <text evidence="1">Belongs to the helicase family. RecQ subfamily.</text>
</comment>
<evidence type="ECO:0000256" key="8">
    <source>
        <dbReference type="ARBA" id="ARBA00023235"/>
    </source>
</evidence>
<feature type="domain" description="Helicase C-terminal" evidence="14">
    <location>
        <begin position="220"/>
        <end position="380"/>
    </location>
</feature>
<comment type="catalytic activity">
    <reaction evidence="9">
        <text>Couples ATP hydrolysis with the unwinding of duplex DNA by translocating in the 3'-5' direction.</text>
        <dbReference type="EC" id="5.6.2.4"/>
    </reaction>
</comment>
<dbReference type="InterPro" id="IPR027417">
    <property type="entry name" value="P-loop_NTPase"/>
</dbReference>
<evidence type="ECO:0000313" key="16">
    <source>
        <dbReference type="Proteomes" id="UP000626982"/>
    </source>
</evidence>
<name>A0ABQ2KMM5_9MICO</name>
<dbReference type="EMBL" id="BMLM01000002">
    <property type="protein sequence ID" value="GGN86735.1"/>
    <property type="molecule type" value="Genomic_DNA"/>
</dbReference>